<dbReference type="RefSeq" id="XP_001450653.1">
    <property type="nucleotide sequence ID" value="XM_001450616.1"/>
</dbReference>
<evidence type="ECO:0000313" key="2">
    <source>
        <dbReference type="Proteomes" id="UP000000600"/>
    </source>
</evidence>
<gene>
    <name evidence="1" type="ORF">GSPATT00017600001</name>
</gene>
<dbReference type="GeneID" id="5036438"/>
<reference evidence="1 2" key="1">
    <citation type="journal article" date="2006" name="Nature">
        <title>Global trends of whole-genome duplications revealed by the ciliate Paramecium tetraurelia.</title>
        <authorList>
            <consortium name="Genoscope"/>
            <person name="Aury J.-M."/>
            <person name="Jaillon O."/>
            <person name="Duret L."/>
            <person name="Noel B."/>
            <person name="Jubin C."/>
            <person name="Porcel B.M."/>
            <person name="Segurens B."/>
            <person name="Daubin V."/>
            <person name="Anthouard V."/>
            <person name="Aiach N."/>
            <person name="Arnaiz O."/>
            <person name="Billaut A."/>
            <person name="Beisson J."/>
            <person name="Blanc I."/>
            <person name="Bouhouche K."/>
            <person name="Camara F."/>
            <person name="Duharcourt S."/>
            <person name="Guigo R."/>
            <person name="Gogendeau D."/>
            <person name="Katinka M."/>
            <person name="Keller A.-M."/>
            <person name="Kissmehl R."/>
            <person name="Klotz C."/>
            <person name="Koll F."/>
            <person name="Le Moue A."/>
            <person name="Lepere C."/>
            <person name="Malinsky S."/>
            <person name="Nowacki M."/>
            <person name="Nowak J.K."/>
            <person name="Plattner H."/>
            <person name="Poulain J."/>
            <person name="Ruiz F."/>
            <person name="Serrano V."/>
            <person name="Zagulski M."/>
            <person name="Dessen P."/>
            <person name="Betermier M."/>
            <person name="Weissenbach J."/>
            <person name="Scarpelli C."/>
            <person name="Schachter V."/>
            <person name="Sperling L."/>
            <person name="Meyer E."/>
            <person name="Cohen J."/>
            <person name="Wincker P."/>
        </authorList>
    </citation>
    <scope>NUCLEOTIDE SEQUENCE [LARGE SCALE GENOMIC DNA]</scope>
    <source>
        <strain evidence="1 2">Stock d4-2</strain>
    </source>
</reference>
<dbReference type="EMBL" id="CT868463">
    <property type="protein sequence ID" value="CAK83256.1"/>
    <property type="molecule type" value="Genomic_DNA"/>
</dbReference>
<name>A0DJN9_PARTE</name>
<sequence>MIIFRTLLKWRFSTHTNQINFAFRDRFENQSDSDIDIFDFPKEDVRIVQNESELMTLISQHVDPKVLIDIFNKNRSIFGIQHCQLTIRIIAHFLSSVKIYENEPTFHQGMGEISNFLNSQLDEFSPMDLIELLCFKSKYQLKGQQQLLENIDDQKLANNLNQMLQDSSDFSIRHYINIWYDSQVLNMNLPLINSLVEDRLNTEPLSPMEVVLLIRCEMMKSQKRKFVNSALIEFCISHYDGNSLFYDFQQVTQFYIMLLKVKYQYLNPYLESHPILIKMRQSLIDNLTVMDEHTILSIIANYQLLPVDVPPVLENKIKEFLFKQLSLRPQKISVYLIQQFLINLQSICTPLEVEKLIDEIISKLQSETHLPSLTIANKIAQIILGLCKLNLTINFRSKVTVFSDYVSQVCKLEYSENGLLYLRFICGQEVDCFLTKENAFHHPLHSFAVTTNEKLKQSLNEFLIKKIQENPLKVIHDILNFQYQYQQMFKDLLPTIIMEFMKKAHYQERHLSSLFKLLNDVQSLNLLKDCLSYKKSDLYRLALRQHNLTELQAQIFGSRLIQQVEKFHRHGVLNVMLNSNLAILVGRKNPEVLTTIISIIKQQNDGLETYSFCKYLKDHKVDYRKVLQHSQRRARLEKIEDLYNSQKCVEKRLMLLYILFFN</sequence>
<dbReference type="InParanoid" id="A0DJN9"/>
<dbReference type="HOGENOM" id="CLU_426098_0_0_1"/>
<evidence type="ECO:0000313" key="1">
    <source>
        <dbReference type="EMBL" id="CAK83256.1"/>
    </source>
</evidence>
<dbReference type="OMA" id="LRFICGQ"/>
<accession>A0DJN9</accession>
<dbReference type="AlphaFoldDB" id="A0DJN9"/>
<dbReference type="KEGG" id="ptm:GSPATT00017600001"/>
<dbReference type="OrthoDB" id="301605at2759"/>
<keyword evidence="2" id="KW-1185">Reference proteome</keyword>
<dbReference type="Proteomes" id="UP000000600">
    <property type="component" value="Unassembled WGS sequence"/>
</dbReference>
<protein>
    <submittedName>
        <fullName evidence="1">Uncharacterized protein</fullName>
    </submittedName>
</protein>
<proteinExistence type="predicted"/>
<organism evidence="1 2">
    <name type="scientific">Paramecium tetraurelia</name>
    <dbReference type="NCBI Taxonomy" id="5888"/>
    <lineage>
        <taxon>Eukaryota</taxon>
        <taxon>Sar</taxon>
        <taxon>Alveolata</taxon>
        <taxon>Ciliophora</taxon>
        <taxon>Intramacronucleata</taxon>
        <taxon>Oligohymenophorea</taxon>
        <taxon>Peniculida</taxon>
        <taxon>Parameciidae</taxon>
        <taxon>Paramecium</taxon>
    </lineage>
</organism>